<accession>A0A3L7AGA1</accession>
<evidence type="ECO:0000313" key="2">
    <source>
        <dbReference type="EMBL" id="RLP78738.1"/>
    </source>
</evidence>
<keyword evidence="3" id="KW-1185">Reference proteome</keyword>
<dbReference type="InterPro" id="IPR038696">
    <property type="entry name" value="IalB_sf"/>
</dbReference>
<organism evidence="2 3">
    <name type="scientific">Xanthobacter tagetidis</name>
    <dbReference type="NCBI Taxonomy" id="60216"/>
    <lineage>
        <taxon>Bacteria</taxon>
        <taxon>Pseudomonadati</taxon>
        <taxon>Pseudomonadota</taxon>
        <taxon>Alphaproteobacteria</taxon>
        <taxon>Hyphomicrobiales</taxon>
        <taxon>Xanthobacteraceae</taxon>
        <taxon>Xanthobacter</taxon>
    </lineage>
</organism>
<dbReference type="AlphaFoldDB" id="A0A3L7AGA1"/>
<dbReference type="Proteomes" id="UP000269692">
    <property type="component" value="Unassembled WGS sequence"/>
</dbReference>
<dbReference type="RefSeq" id="WP_121623332.1">
    <property type="nucleotide sequence ID" value="NZ_JACIIW010000005.1"/>
</dbReference>
<evidence type="ECO:0000313" key="3">
    <source>
        <dbReference type="Proteomes" id="UP000269692"/>
    </source>
</evidence>
<keyword evidence="1" id="KW-0732">Signal</keyword>
<feature type="signal peptide" evidence="1">
    <location>
        <begin position="1"/>
        <end position="25"/>
    </location>
</feature>
<sequence>MALRRIHPTLLGVFLTSLVAAPSMAQAQAQSKAVAQFGDWAVHASTSGPKVCYATSQPKQRLPEGLNRDPAFMFVSTRPSQNVKEEVSITVGFPLRDKSTVTVTVGSTKFELYTQDQGAWVRNAADEAKLVDAMRKGRDVTVVSTSTRGNETTDKYSLSGISQALDRVAQECK</sequence>
<dbReference type="Pfam" id="PF06776">
    <property type="entry name" value="IalB"/>
    <property type="match status" value="1"/>
</dbReference>
<evidence type="ECO:0000256" key="1">
    <source>
        <dbReference type="SAM" id="SignalP"/>
    </source>
</evidence>
<reference evidence="2 3" key="1">
    <citation type="submission" date="2018-10" db="EMBL/GenBank/DDBJ databases">
        <title>Xanthobacter tagetidis genome sequencing and assembly.</title>
        <authorList>
            <person name="Maclea K.S."/>
            <person name="Goen A.E."/>
            <person name="Fatima S.A."/>
        </authorList>
    </citation>
    <scope>NUCLEOTIDE SEQUENCE [LARGE SCALE GENOMIC DNA]</scope>
    <source>
        <strain evidence="2 3">ATCC 700314</strain>
    </source>
</reference>
<dbReference type="Gene3D" id="2.60.40.1880">
    <property type="entry name" value="Invasion associated locus B (IalB) protein"/>
    <property type="match status" value="1"/>
</dbReference>
<proteinExistence type="predicted"/>
<protein>
    <recommendedName>
        <fullName evidence="4">Invasion associated locus B family protein</fullName>
    </recommendedName>
</protein>
<evidence type="ECO:0008006" key="4">
    <source>
        <dbReference type="Google" id="ProtNLM"/>
    </source>
</evidence>
<feature type="chain" id="PRO_5018085235" description="Invasion associated locus B family protein" evidence="1">
    <location>
        <begin position="26"/>
        <end position="173"/>
    </location>
</feature>
<dbReference type="InterPro" id="IPR010642">
    <property type="entry name" value="Invasion_prot_B"/>
</dbReference>
<comment type="caution">
    <text evidence="2">The sequence shown here is derived from an EMBL/GenBank/DDBJ whole genome shotgun (WGS) entry which is preliminary data.</text>
</comment>
<name>A0A3L7AGA1_9HYPH</name>
<dbReference type="OrthoDB" id="9806572at2"/>
<dbReference type="EMBL" id="RCTF01000007">
    <property type="protein sequence ID" value="RLP78738.1"/>
    <property type="molecule type" value="Genomic_DNA"/>
</dbReference>
<gene>
    <name evidence="2" type="ORF">D9R14_10820</name>
</gene>